<evidence type="ECO:0000256" key="7">
    <source>
        <dbReference type="RuleBase" id="RU003909"/>
    </source>
</evidence>
<dbReference type="SMART" id="SM00392">
    <property type="entry name" value="PROF"/>
    <property type="match status" value="1"/>
</dbReference>
<dbReference type="GO" id="GO:0005856">
    <property type="term" value="C:cytoskeleton"/>
    <property type="evidence" value="ECO:0007669"/>
    <property type="project" value="UniProtKB-SubCell"/>
</dbReference>
<keyword evidence="5 7" id="KW-0009">Actin-binding</keyword>
<comment type="subcellular location">
    <subcellularLocation>
        <location evidence="1">Cytoplasm</location>
        <location evidence="1">Cytoskeleton</location>
    </subcellularLocation>
</comment>
<gene>
    <name evidence="8" type="ORF">C0Q70_06463</name>
</gene>
<evidence type="ECO:0000256" key="5">
    <source>
        <dbReference type="ARBA" id="ARBA00023203"/>
    </source>
</evidence>
<dbReference type="AlphaFoldDB" id="A0A2T7PP31"/>
<keyword evidence="4" id="KW-0963">Cytoplasm</keyword>
<dbReference type="PANTHER" id="PTHR11604:SF0">
    <property type="entry name" value="PROFILIN"/>
    <property type="match status" value="1"/>
</dbReference>
<dbReference type="InterPro" id="IPR048278">
    <property type="entry name" value="PFN"/>
</dbReference>
<evidence type="ECO:0000256" key="2">
    <source>
        <dbReference type="ARBA" id="ARBA00010058"/>
    </source>
</evidence>
<organism evidence="8 9">
    <name type="scientific">Pomacea canaliculata</name>
    <name type="common">Golden apple snail</name>
    <dbReference type="NCBI Taxonomy" id="400727"/>
    <lineage>
        <taxon>Eukaryota</taxon>
        <taxon>Metazoa</taxon>
        <taxon>Spiralia</taxon>
        <taxon>Lophotrochozoa</taxon>
        <taxon>Mollusca</taxon>
        <taxon>Gastropoda</taxon>
        <taxon>Caenogastropoda</taxon>
        <taxon>Architaenioglossa</taxon>
        <taxon>Ampullarioidea</taxon>
        <taxon>Ampullariidae</taxon>
        <taxon>Pomacea</taxon>
    </lineage>
</organism>
<comment type="similarity">
    <text evidence="2 7">Belongs to the profilin family.</text>
</comment>
<dbReference type="Proteomes" id="UP000245119">
    <property type="component" value="Linkage Group LG3"/>
</dbReference>
<reference evidence="8 9" key="1">
    <citation type="submission" date="2018-04" db="EMBL/GenBank/DDBJ databases">
        <title>The genome of golden apple snail Pomacea canaliculata provides insight into stress tolerance and invasive adaptation.</title>
        <authorList>
            <person name="Liu C."/>
            <person name="Liu B."/>
            <person name="Ren Y."/>
            <person name="Zhang Y."/>
            <person name="Wang H."/>
            <person name="Li S."/>
            <person name="Jiang F."/>
            <person name="Yin L."/>
            <person name="Zhang G."/>
            <person name="Qian W."/>
            <person name="Fan W."/>
        </authorList>
    </citation>
    <scope>NUCLEOTIDE SEQUENCE [LARGE SCALE GENOMIC DNA]</scope>
    <source>
        <strain evidence="8">SZHN2017</strain>
        <tissue evidence="8">Muscle</tissue>
    </source>
</reference>
<evidence type="ECO:0000256" key="1">
    <source>
        <dbReference type="ARBA" id="ARBA00004245"/>
    </source>
</evidence>
<comment type="subunit">
    <text evidence="3">Occurs in many kinds of cells as a complex with monomeric actin in a 1:1 ratio.</text>
</comment>
<dbReference type="InterPro" id="IPR005455">
    <property type="entry name" value="PFN_euk"/>
</dbReference>
<keyword evidence="6" id="KW-0206">Cytoskeleton</keyword>
<evidence type="ECO:0000256" key="3">
    <source>
        <dbReference type="ARBA" id="ARBA00011583"/>
    </source>
</evidence>
<accession>A0A2T7PP31</accession>
<comment type="caution">
    <text evidence="8">The sequence shown here is derived from an EMBL/GenBank/DDBJ whole genome shotgun (WGS) entry which is preliminary data.</text>
</comment>
<dbReference type="Pfam" id="PF00235">
    <property type="entry name" value="Profilin"/>
    <property type="match status" value="1"/>
</dbReference>
<keyword evidence="9" id="KW-1185">Reference proteome</keyword>
<sequence>MSWNDFKDRLIEQKVELCGIYDRSGKVLASSPDFHCSPDEVATIANAFARKNQFGYEFGVVVGGKRWAVIILDMDSGLLIAKGKDTDNQHKTMVIAVCSQTVIIGENKDESVPGSDVRVAVERLQDDFKLLGY</sequence>
<protein>
    <recommendedName>
        <fullName evidence="7">Profilin</fullName>
    </recommendedName>
</protein>
<proteinExistence type="inferred from homology"/>
<dbReference type="GO" id="GO:0003785">
    <property type="term" value="F:actin monomer binding"/>
    <property type="evidence" value="ECO:0007669"/>
    <property type="project" value="TreeGrafter"/>
</dbReference>
<evidence type="ECO:0000313" key="9">
    <source>
        <dbReference type="Proteomes" id="UP000245119"/>
    </source>
</evidence>
<dbReference type="STRING" id="400727.A0A2T7PP31"/>
<dbReference type="OrthoDB" id="421374at2759"/>
<name>A0A2T7PP31_POMCA</name>
<dbReference type="PANTHER" id="PTHR11604">
    <property type="entry name" value="PROFILIN"/>
    <property type="match status" value="1"/>
</dbReference>
<dbReference type="Gene3D" id="3.30.450.30">
    <property type="entry name" value="Dynein light chain 2a, cytoplasmic"/>
    <property type="match status" value="1"/>
</dbReference>
<evidence type="ECO:0000256" key="6">
    <source>
        <dbReference type="ARBA" id="ARBA00023212"/>
    </source>
</evidence>
<evidence type="ECO:0000256" key="4">
    <source>
        <dbReference type="ARBA" id="ARBA00022490"/>
    </source>
</evidence>
<dbReference type="EMBL" id="PZQS01000003">
    <property type="protein sequence ID" value="PVD35182.1"/>
    <property type="molecule type" value="Genomic_DNA"/>
</dbReference>
<dbReference type="SUPFAM" id="SSF55770">
    <property type="entry name" value="Profilin (actin-binding protein)"/>
    <property type="match status" value="1"/>
</dbReference>
<evidence type="ECO:0000313" key="8">
    <source>
        <dbReference type="EMBL" id="PVD35182.1"/>
    </source>
</evidence>
<dbReference type="GO" id="GO:0005938">
    <property type="term" value="C:cell cortex"/>
    <property type="evidence" value="ECO:0007669"/>
    <property type="project" value="TreeGrafter"/>
</dbReference>
<dbReference type="InterPro" id="IPR036140">
    <property type="entry name" value="PFN_sf"/>
</dbReference>